<dbReference type="InterPro" id="IPR029003">
    <property type="entry name" value="CENP-S/Mhf1"/>
</dbReference>
<dbReference type="GO" id="GO:0071821">
    <property type="term" value="C:FANCM-MHF complex"/>
    <property type="evidence" value="ECO:0007669"/>
    <property type="project" value="InterPro"/>
</dbReference>
<evidence type="ECO:0000256" key="5">
    <source>
        <dbReference type="SAM" id="MobiDB-lite"/>
    </source>
</evidence>
<evidence type="ECO:0000256" key="4">
    <source>
        <dbReference type="ARBA" id="ARBA00023204"/>
    </source>
</evidence>
<dbReference type="GO" id="GO:0000712">
    <property type="term" value="P:resolution of meiotic recombination intermediates"/>
    <property type="evidence" value="ECO:0007669"/>
    <property type="project" value="TreeGrafter"/>
</dbReference>
<dbReference type="EMBL" id="ML996566">
    <property type="protein sequence ID" value="KAF2762297.1"/>
    <property type="molecule type" value="Genomic_DNA"/>
</dbReference>
<protein>
    <recommendedName>
        <fullName evidence="8">Apoptosis-inducing TAF9-like domain 1 family protein</fullName>
    </recommendedName>
</protein>
<dbReference type="GO" id="GO:0006281">
    <property type="term" value="P:DNA repair"/>
    <property type="evidence" value="ECO:0007669"/>
    <property type="project" value="UniProtKB-KW"/>
</dbReference>
<dbReference type="GO" id="GO:0003677">
    <property type="term" value="F:DNA binding"/>
    <property type="evidence" value="ECO:0007669"/>
    <property type="project" value="UniProtKB-KW"/>
</dbReference>
<dbReference type="Proteomes" id="UP000799437">
    <property type="component" value="Unassembled WGS sequence"/>
</dbReference>
<dbReference type="InterPro" id="IPR009072">
    <property type="entry name" value="Histone-fold"/>
</dbReference>
<dbReference type="PANTHER" id="PTHR22980:SF0">
    <property type="entry name" value="CENTROMERE PROTEIN S"/>
    <property type="match status" value="1"/>
</dbReference>
<comment type="similarity">
    <text evidence="1">Belongs to the TAF9 family. CENP-S/MHF1 subfamily.</text>
</comment>
<gene>
    <name evidence="6" type="ORF">EJ05DRAFT_204382</name>
</gene>
<dbReference type="GO" id="GO:0031297">
    <property type="term" value="P:replication fork processing"/>
    <property type="evidence" value="ECO:0007669"/>
    <property type="project" value="TreeGrafter"/>
</dbReference>
<sequence length="137" mass="14994">MADLDPATEERLKAALWYHIGQFVDEECLRQNFNATPQFIGALTELVWAQIANASKDLETFAKHAGRSTVNTTDVLLLARRNEGLESLLHRFVEDLRVKEGRPGQASTGAKSRGKGTSGRGASVAGARRGRGRTKMN</sequence>
<dbReference type="RefSeq" id="XP_033604748.1">
    <property type="nucleotide sequence ID" value="XM_033739768.1"/>
</dbReference>
<evidence type="ECO:0008006" key="8">
    <source>
        <dbReference type="Google" id="ProtNLM"/>
    </source>
</evidence>
<dbReference type="Gene3D" id="1.10.20.10">
    <property type="entry name" value="Histone, subunit A"/>
    <property type="match status" value="1"/>
</dbReference>
<accession>A0A6A6WJX0</accession>
<evidence type="ECO:0000256" key="3">
    <source>
        <dbReference type="ARBA" id="ARBA00023125"/>
    </source>
</evidence>
<dbReference type="CDD" id="cd22919">
    <property type="entry name" value="HFD_CENP-S"/>
    <property type="match status" value="1"/>
</dbReference>
<proteinExistence type="inferred from homology"/>
<keyword evidence="7" id="KW-1185">Reference proteome</keyword>
<dbReference type="SUPFAM" id="SSF47113">
    <property type="entry name" value="Histone-fold"/>
    <property type="match status" value="1"/>
</dbReference>
<evidence type="ECO:0000313" key="6">
    <source>
        <dbReference type="EMBL" id="KAF2762297.1"/>
    </source>
</evidence>
<dbReference type="Pfam" id="PF15630">
    <property type="entry name" value="CENP-S"/>
    <property type="match status" value="1"/>
</dbReference>
<dbReference type="GeneID" id="54480822"/>
<dbReference type="GO" id="GO:0003682">
    <property type="term" value="F:chromatin binding"/>
    <property type="evidence" value="ECO:0007669"/>
    <property type="project" value="TreeGrafter"/>
</dbReference>
<dbReference type="PANTHER" id="PTHR22980">
    <property type="entry name" value="CORTISTATIN"/>
    <property type="match status" value="1"/>
</dbReference>
<evidence type="ECO:0000256" key="1">
    <source>
        <dbReference type="ARBA" id="ARBA00006612"/>
    </source>
</evidence>
<keyword evidence="3" id="KW-0238">DNA-binding</keyword>
<reference evidence="6" key="1">
    <citation type="journal article" date="2020" name="Stud. Mycol.">
        <title>101 Dothideomycetes genomes: a test case for predicting lifestyles and emergence of pathogens.</title>
        <authorList>
            <person name="Haridas S."/>
            <person name="Albert R."/>
            <person name="Binder M."/>
            <person name="Bloem J."/>
            <person name="Labutti K."/>
            <person name="Salamov A."/>
            <person name="Andreopoulos B."/>
            <person name="Baker S."/>
            <person name="Barry K."/>
            <person name="Bills G."/>
            <person name="Bluhm B."/>
            <person name="Cannon C."/>
            <person name="Castanera R."/>
            <person name="Culley D."/>
            <person name="Daum C."/>
            <person name="Ezra D."/>
            <person name="Gonzalez J."/>
            <person name="Henrissat B."/>
            <person name="Kuo A."/>
            <person name="Liang C."/>
            <person name="Lipzen A."/>
            <person name="Lutzoni F."/>
            <person name="Magnuson J."/>
            <person name="Mondo S."/>
            <person name="Nolan M."/>
            <person name="Ohm R."/>
            <person name="Pangilinan J."/>
            <person name="Park H.-J."/>
            <person name="Ramirez L."/>
            <person name="Alfaro M."/>
            <person name="Sun H."/>
            <person name="Tritt A."/>
            <person name="Yoshinaga Y."/>
            <person name="Zwiers L.-H."/>
            <person name="Turgeon B."/>
            <person name="Goodwin S."/>
            <person name="Spatafora J."/>
            <person name="Crous P."/>
            <person name="Grigoriev I."/>
        </authorList>
    </citation>
    <scope>NUCLEOTIDE SEQUENCE</scope>
    <source>
        <strain evidence="6">CBS 121739</strain>
    </source>
</reference>
<keyword evidence="4" id="KW-0234">DNA repair</keyword>
<feature type="region of interest" description="Disordered" evidence="5">
    <location>
        <begin position="100"/>
        <end position="137"/>
    </location>
</feature>
<dbReference type="OrthoDB" id="1872155at2759"/>
<keyword evidence="2" id="KW-0227">DNA damage</keyword>
<feature type="compositionally biased region" description="Basic residues" evidence="5">
    <location>
        <begin position="128"/>
        <end position="137"/>
    </location>
</feature>
<organism evidence="6 7">
    <name type="scientific">Pseudovirgaria hyperparasitica</name>
    <dbReference type="NCBI Taxonomy" id="470096"/>
    <lineage>
        <taxon>Eukaryota</taxon>
        <taxon>Fungi</taxon>
        <taxon>Dikarya</taxon>
        <taxon>Ascomycota</taxon>
        <taxon>Pezizomycotina</taxon>
        <taxon>Dothideomycetes</taxon>
        <taxon>Dothideomycetes incertae sedis</taxon>
        <taxon>Acrospermales</taxon>
        <taxon>Acrospermaceae</taxon>
        <taxon>Pseudovirgaria</taxon>
    </lineage>
</organism>
<evidence type="ECO:0000313" key="7">
    <source>
        <dbReference type="Proteomes" id="UP000799437"/>
    </source>
</evidence>
<evidence type="ECO:0000256" key="2">
    <source>
        <dbReference type="ARBA" id="ARBA00022763"/>
    </source>
</evidence>
<dbReference type="GO" id="GO:0046982">
    <property type="term" value="F:protein heterodimerization activity"/>
    <property type="evidence" value="ECO:0007669"/>
    <property type="project" value="InterPro"/>
</dbReference>
<dbReference type="AlphaFoldDB" id="A0A6A6WJX0"/>
<name>A0A6A6WJX0_9PEZI</name>